<accession>A0A5C5GHF3</accession>
<dbReference type="RefSeq" id="WP_140193560.1">
    <property type="nucleotide sequence ID" value="NZ_CP065915.1"/>
</dbReference>
<evidence type="ECO:0000313" key="2">
    <source>
        <dbReference type="EMBL" id="TNY32876.1"/>
    </source>
</evidence>
<dbReference type="AlphaFoldDB" id="A0A5C5GHF3"/>
<reference evidence="2 3" key="1">
    <citation type="submission" date="2019-06" db="EMBL/GenBank/DDBJ databases">
        <title>Genome of new Rhodobacteraceae sp. SM1903.</title>
        <authorList>
            <person name="Ren X."/>
        </authorList>
    </citation>
    <scope>NUCLEOTIDE SEQUENCE [LARGE SCALE GENOMIC DNA]</scope>
    <source>
        <strain evidence="2 3">SM1903</strain>
    </source>
</reference>
<organism evidence="2 3">
    <name type="scientific">Pelagovum pacificum</name>
    <dbReference type="NCBI Taxonomy" id="2588711"/>
    <lineage>
        <taxon>Bacteria</taxon>
        <taxon>Pseudomonadati</taxon>
        <taxon>Pseudomonadota</taxon>
        <taxon>Alphaproteobacteria</taxon>
        <taxon>Rhodobacterales</taxon>
        <taxon>Paracoccaceae</taxon>
        <taxon>Pelagovum</taxon>
    </lineage>
</organism>
<evidence type="ECO:0000313" key="3">
    <source>
        <dbReference type="Proteomes" id="UP000314011"/>
    </source>
</evidence>
<sequence>MSAPERQTAWLRLVRGGAALWVVLVLLTLTAPTGTITIVTIVYSVVMVVLCMVAALLIARPAEPGTPGESLRNHAAMILILILAGNAFFGSQLSRTGAAPEEQTQ</sequence>
<dbReference type="Proteomes" id="UP000314011">
    <property type="component" value="Unassembled WGS sequence"/>
</dbReference>
<gene>
    <name evidence="2" type="ORF">FHY64_06260</name>
</gene>
<dbReference type="EMBL" id="VFFF01000001">
    <property type="protein sequence ID" value="TNY32876.1"/>
    <property type="molecule type" value="Genomic_DNA"/>
</dbReference>
<keyword evidence="1" id="KW-0472">Membrane</keyword>
<feature type="transmembrane region" description="Helical" evidence="1">
    <location>
        <begin position="36"/>
        <end position="59"/>
    </location>
</feature>
<feature type="transmembrane region" description="Helical" evidence="1">
    <location>
        <begin position="12"/>
        <end position="30"/>
    </location>
</feature>
<keyword evidence="3" id="KW-1185">Reference proteome</keyword>
<name>A0A5C5GHF3_9RHOB</name>
<evidence type="ECO:0000256" key="1">
    <source>
        <dbReference type="SAM" id="Phobius"/>
    </source>
</evidence>
<comment type="caution">
    <text evidence="2">The sequence shown here is derived from an EMBL/GenBank/DDBJ whole genome shotgun (WGS) entry which is preliminary data.</text>
</comment>
<feature type="transmembrane region" description="Helical" evidence="1">
    <location>
        <begin position="71"/>
        <end position="89"/>
    </location>
</feature>
<keyword evidence="1" id="KW-0812">Transmembrane</keyword>
<proteinExistence type="predicted"/>
<protein>
    <submittedName>
        <fullName evidence="2">Uncharacterized protein</fullName>
    </submittedName>
</protein>
<keyword evidence="1" id="KW-1133">Transmembrane helix</keyword>